<dbReference type="PANTHER" id="PTHR43464:SF19">
    <property type="entry name" value="UBIQUINONE BIOSYNTHESIS O-METHYLTRANSFERASE, MITOCHONDRIAL"/>
    <property type="match status" value="1"/>
</dbReference>
<evidence type="ECO:0000256" key="1">
    <source>
        <dbReference type="ARBA" id="ARBA00022603"/>
    </source>
</evidence>
<evidence type="ECO:0000256" key="2">
    <source>
        <dbReference type="ARBA" id="ARBA00022679"/>
    </source>
</evidence>
<keyword evidence="6" id="KW-1185">Reference proteome</keyword>
<dbReference type="CDD" id="cd02440">
    <property type="entry name" value="AdoMet_MTases"/>
    <property type="match status" value="1"/>
</dbReference>
<protein>
    <submittedName>
        <fullName evidence="5">Class I SAM-dependent methyltransferase</fullName>
    </submittedName>
</protein>
<name>A0ABP7CJM5_9ACTN</name>
<dbReference type="PANTHER" id="PTHR43464">
    <property type="entry name" value="METHYLTRANSFERASE"/>
    <property type="match status" value="1"/>
</dbReference>
<dbReference type="Gene3D" id="3.40.50.150">
    <property type="entry name" value="Vaccinia Virus protein VP39"/>
    <property type="match status" value="1"/>
</dbReference>
<accession>A0ABP7CJM5</accession>
<keyword evidence="3" id="KW-0949">S-adenosyl-L-methionine</keyword>
<gene>
    <name evidence="5" type="ORF">GCM10022224_063670</name>
</gene>
<dbReference type="InterPro" id="IPR029063">
    <property type="entry name" value="SAM-dependent_MTases_sf"/>
</dbReference>
<dbReference type="GO" id="GO:0008168">
    <property type="term" value="F:methyltransferase activity"/>
    <property type="evidence" value="ECO:0007669"/>
    <property type="project" value="UniProtKB-KW"/>
</dbReference>
<evidence type="ECO:0000256" key="3">
    <source>
        <dbReference type="ARBA" id="ARBA00022691"/>
    </source>
</evidence>
<sequence>MEREQLSHLAHGDHPISAPIGEEGLDRLLARAKLPPKARILDLGCGEGAWLTRALARYPDATADGVDVSEPALAATARDADSRGVSDRLRLHRTPAAAFAADGPYDLVLCVGATHAFGGLAATLAAVRAHLRPSSGLALVGEGFWERPPAPDLLTRLDAEPDEYADLAGTVERMERAGFATVHGHTSSRAEWDEYEWSWTGTLTRWALAHPGPDGDAALATAREHRELWLTGYRDVLGFVTLLLQRTD</sequence>
<dbReference type="Proteomes" id="UP001500902">
    <property type="component" value="Unassembled WGS sequence"/>
</dbReference>
<dbReference type="Pfam" id="PF08242">
    <property type="entry name" value="Methyltransf_12"/>
    <property type="match status" value="1"/>
</dbReference>
<dbReference type="GO" id="GO:0032259">
    <property type="term" value="P:methylation"/>
    <property type="evidence" value="ECO:0007669"/>
    <property type="project" value="UniProtKB-KW"/>
</dbReference>
<organism evidence="5 6">
    <name type="scientific">Nonomuraea antimicrobica</name>
    <dbReference type="NCBI Taxonomy" id="561173"/>
    <lineage>
        <taxon>Bacteria</taxon>
        <taxon>Bacillati</taxon>
        <taxon>Actinomycetota</taxon>
        <taxon>Actinomycetes</taxon>
        <taxon>Streptosporangiales</taxon>
        <taxon>Streptosporangiaceae</taxon>
        <taxon>Nonomuraea</taxon>
    </lineage>
</organism>
<dbReference type="InterPro" id="IPR013217">
    <property type="entry name" value="Methyltransf_12"/>
</dbReference>
<dbReference type="EMBL" id="BAAAZP010000112">
    <property type="protein sequence ID" value="GAA3689482.1"/>
    <property type="molecule type" value="Genomic_DNA"/>
</dbReference>
<evidence type="ECO:0000313" key="6">
    <source>
        <dbReference type="Proteomes" id="UP001500902"/>
    </source>
</evidence>
<comment type="caution">
    <text evidence="5">The sequence shown here is derived from an EMBL/GenBank/DDBJ whole genome shotgun (WGS) entry which is preliminary data.</text>
</comment>
<dbReference type="SUPFAM" id="SSF53335">
    <property type="entry name" value="S-adenosyl-L-methionine-dependent methyltransferases"/>
    <property type="match status" value="1"/>
</dbReference>
<feature type="domain" description="Methyltransferase type 12" evidence="4">
    <location>
        <begin position="41"/>
        <end position="134"/>
    </location>
</feature>
<dbReference type="RefSeq" id="WP_344886453.1">
    <property type="nucleotide sequence ID" value="NZ_BAAAZP010000112.1"/>
</dbReference>
<proteinExistence type="predicted"/>
<evidence type="ECO:0000259" key="4">
    <source>
        <dbReference type="Pfam" id="PF08242"/>
    </source>
</evidence>
<evidence type="ECO:0000313" key="5">
    <source>
        <dbReference type="EMBL" id="GAA3689482.1"/>
    </source>
</evidence>
<keyword evidence="2" id="KW-0808">Transferase</keyword>
<reference evidence="6" key="1">
    <citation type="journal article" date="2019" name="Int. J. Syst. Evol. Microbiol.">
        <title>The Global Catalogue of Microorganisms (GCM) 10K type strain sequencing project: providing services to taxonomists for standard genome sequencing and annotation.</title>
        <authorList>
            <consortium name="The Broad Institute Genomics Platform"/>
            <consortium name="The Broad Institute Genome Sequencing Center for Infectious Disease"/>
            <person name="Wu L."/>
            <person name="Ma J."/>
        </authorList>
    </citation>
    <scope>NUCLEOTIDE SEQUENCE [LARGE SCALE GENOMIC DNA]</scope>
    <source>
        <strain evidence="6">JCM 16904</strain>
    </source>
</reference>
<keyword evidence="1 5" id="KW-0489">Methyltransferase</keyword>